<protein>
    <submittedName>
        <fullName evidence="1">Uncharacterized protein</fullName>
    </submittedName>
</protein>
<sequence length="69" mass="7304">MASAILGQEQGPRVLGRAARARQVGVDGPGDLLMDWHHPVLRALACTDVEDVTAVGVLVEVPDIKTGQF</sequence>
<reference evidence="1" key="1">
    <citation type="submission" date="2016-10" db="EMBL/GenBank/DDBJ databases">
        <title>Sequence of Gallionella enrichment culture.</title>
        <authorList>
            <person name="Poehlein A."/>
            <person name="Muehling M."/>
            <person name="Daniel R."/>
        </authorList>
    </citation>
    <scope>NUCLEOTIDE SEQUENCE</scope>
</reference>
<name>A0A1J5PAE1_9ZZZZ</name>
<dbReference type="EMBL" id="MLJW01005765">
    <property type="protein sequence ID" value="OIQ67688.1"/>
    <property type="molecule type" value="Genomic_DNA"/>
</dbReference>
<evidence type="ECO:0000313" key="1">
    <source>
        <dbReference type="EMBL" id="OIQ67688.1"/>
    </source>
</evidence>
<dbReference type="AlphaFoldDB" id="A0A1J5PAE1"/>
<proteinExistence type="predicted"/>
<accession>A0A1J5PAE1</accession>
<organism evidence="1">
    <name type="scientific">mine drainage metagenome</name>
    <dbReference type="NCBI Taxonomy" id="410659"/>
    <lineage>
        <taxon>unclassified sequences</taxon>
        <taxon>metagenomes</taxon>
        <taxon>ecological metagenomes</taxon>
    </lineage>
</organism>
<comment type="caution">
    <text evidence="1">The sequence shown here is derived from an EMBL/GenBank/DDBJ whole genome shotgun (WGS) entry which is preliminary data.</text>
</comment>
<gene>
    <name evidence="1" type="ORF">GALL_507280</name>
</gene>